<dbReference type="Gene3D" id="3.40.1230.10">
    <property type="entry name" value="MTH938-like"/>
    <property type="match status" value="1"/>
</dbReference>
<dbReference type="CDD" id="cd05560">
    <property type="entry name" value="Xcc1710_like"/>
    <property type="match status" value="1"/>
</dbReference>
<dbReference type="Proteomes" id="UP001589896">
    <property type="component" value="Unassembled WGS sequence"/>
</dbReference>
<dbReference type="EMBL" id="JBHLTG010000001">
    <property type="protein sequence ID" value="MFC0677400.1"/>
    <property type="molecule type" value="Genomic_DNA"/>
</dbReference>
<protein>
    <submittedName>
        <fullName evidence="1">Mth938-like domain-containing protein</fullName>
    </submittedName>
</protein>
<dbReference type="InterPro" id="IPR007523">
    <property type="entry name" value="NDUFAF3/AAMDC"/>
</dbReference>
<organism evidence="1 2">
    <name type="scientific">Lysobacter korlensis</name>
    <dbReference type="NCBI Taxonomy" id="553636"/>
    <lineage>
        <taxon>Bacteria</taxon>
        <taxon>Pseudomonadati</taxon>
        <taxon>Pseudomonadota</taxon>
        <taxon>Gammaproteobacteria</taxon>
        <taxon>Lysobacterales</taxon>
        <taxon>Lysobacteraceae</taxon>
        <taxon>Lysobacter</taxon>
    </lineage>
</organism>
<evidence type="ECO:0000313" key="2">
    <source>
        <dbReference type="Proteomes" id="UP001589896"/>
    </source>
</evidence>
<reference evidence="1 2" key="1">
    <citation type="submission" date="2024-09" db="EMBL/GenBank/DDBJ databases">
        <authorList>
            <person name="Sun Q."/>
            <person name="Mori K."/>
        </authorList>
    </citation>
    <scope>NUCLEOTIDE SEQUENCE [LARGE SCALE GENOMIC DNA]</scope>
    <source>
        <strain evidence="1 2">KCTC 23076</strain>
    </source>
</reference>
<proteinExistence type="predicted"/>
<sequence length="127" mass="13114">MQLTLEPADHEFVLKGADGSSARINEQHLTTSFVISPGALVTEWPVTDAAAIGPDELQPLLSLNPEVVLLGSGARQVFPPAATMAACLGRGIGIEVMTNGAAARTFSVLAGEGRRVVAGFILQPPAP</sequence>
<gene>
    <name evidence="1" type="ORF">ACFFGH_05975</name>
</gene>
<dbReference type="Pfam" id="PF04430">
    <property type="entry name" value="DUF498"/>
    <property type="match status" value="1"/>
</dbReference>
<accession>A0ABV6RK94</accession>
<dbReference type="RefSeq" id="WP_386665831.1">
    <property type="nucleotide sequence ID" value="NZ_JBHLTG010000001.1"/>
</dbReference>
<dbReference type="PANTHER" id="PTHR21192">
    <property type="entry name" value="NUCLEAR PROTEIN E3-3"/>
    <property type="match status" value="1"/>
</dbReference>
<dbReference type="PANTHER" id="PTHR21192:SF2">
    <property type="entry name" value="NADH DEHYDROGENASE [UBIQUINONE] 1 ALPHA SUBCOMPLEX ASSEMBLY FACTOR 3"/>
    <property type="match status" value="1"/>
</dbReference>
<evidence type="ECO:0000313" key="1">
    <source>
        <dbReference type="EMBL" id="MFC0677400.1"/>
    </source>
</evidence>
<dbReference type="InterPro" id="IPR036748">
    <property type="entry name" value="MTH938-like_sf"/>
</dbReference>
<dbReference type="SUPFAM" id="SSF64076">
    <property type="entry name" value="MTH938-like"/>
    <property type="match status" value="1"/>
</dbReference>
<keyword evidence="2" id="KW-1185">Reference proteome</keyword>
<comment type="caution">
    <text evidence="1">The sequence shown here is derived from an EMBL/GenBank/DDBJ whole genome shotgun (WGS) entry which is preliminary data.</text>
</comment>
<name>A0ABV6RK94_9GAMM</name>